<reference evidence="11 12" key="1">
    <citation type="submission" date="2018-03" db="EMBL/GenBank/DDBJ databases">
        <title>Genomic Encyclopedia of Archaeal and Bacterial Type Strains, Phase II (KMG-II): from individual species to whole genera.</title>
        <authorList>
            <person name="Goeker M."/>
        </authorList>
    </citation>
    <scope>NUCLEOTIDE SEQUENCE [LARGE SCALE GENOMIC DNA]</scope>
    <source>
        <strain evidence="11 12">DSM 45312</strain>
    </source>
</reference>
<dbReference type="GO" id="GO:0005524">
    <property type="term" value="F:ATP binding"/>
    <property type="evidence" value="ECO:0007669"/>
    <property type="project" value="UniProtKB-UniRule"/>
</dbReference>
<evidence type="ECO:0000256" key="6">
    <source>
        <dbReference type="ARBA" id="ARBA00034617"/>
    </source>
</evidence>
<gene>
    <name evidence="11" type="ORF">CLV63_11884</name>
</gene>
<accession>A0A2P8D530</accession>
<keyword evidence="4 9" id="KW-0067">ATP-binding</keyword>
<evidence type="ECO:0000256" key="8">
    <source>
        <dbReference type="ARBA" id="ARBA00048988"/>
    </source>
</evidence>
<keyword evidence="12" id="KW-1185">Reference proteome</keyword>
<organism evidence="11 12">
    <name type="scientific">Murinocardiopsis flavida</name>
    <dbReference type="NCBI Taxonomy" id="645275"/>
    <lineage>
        <taxon>Bacteria</taxon>
        <taxon>Bacillati</taxon>
        <taxon>Actinomycetota</taxon>
        <taxon>Actinomycetes</taxon>
        <taxon>Streptosporangiales</taxon>
        <taxon>Nocardiopsidaceae</taxon>
        <taxon>Murinocardiopsis</taxon>
    </lineage>
</organism>
<evidence type="ECO:0000256" key="9">
    <source>
        <dbReference type="PROSITE-ProRule" id="PRU00560"/>
    </source>
</evidence>
<dbReference type="Pfam" id="PF13361">
    <property type="entry name" value="UvrD_C"/>
    <property type="match status" value="1"/>
</dbReference>
<dbReference type="PROSITE" id="PS51198">
    <property type="entry name" value="UVRD_HELICASE_ATP_BIND"/>
    <property type="match status" value="1"/>
</dbReference>
<dbReference type="Pfam" id="PF00580">
    <property type="entry name" value="UvrD-helicase"/>
    <property type="match status" value="1"/>
</dbReference>
<evidence type="ECO:0000256" key="7">
    <source>
        <dbReference type="ARBA" id="ARBA00034808"/>
    </source>
</evidence>
<keyword evidence="5" id="KW-0413">Isomerase</keyword>
<evidence type="ECO:0000256" key="4">
    <source>
        <dbReference type="ARBA" id="ARBA00022840"/>
    </source>
</evidence>
<feature type="binding site" evidence="9">
    <location>
        <begin position="271"/>
        <end position="278"/>
    </location>
    <ligand>
        <name>ATP</name>
        <dbReference type="ChEBI" id="CHEBI:30616"/>
    </ligand>
</feature>
<dbReference type="InterPro" id="IPR014016">
    <property type="entry name" value="UvrD-like_ATP-bd"/>
</dbReference>
<dbReference type="SUPFAM" id="SSF52540">
    <property type="entry name" value="P-loop containing nucleoside triphosphate hydrolases"/>
    <property type="match status" value="1"/>
</dbReference>
<sequence>MPQLAIDSACLPQYEKLDRATRDRLLAATRKFRELSLRALFAHPDLRIRPLTGGQDPRIHTFRVSDSWTGIMLAPESGETFLLIHLLPRESAEEWAGGQRHDVNTVMGTLERRDATALDRHAKAPEPPEPAADPHLFDRVSDAALRQLGIDAEIIAFCRTLTERAELTGWAPAVPQDQYDVLLHLADGDSPDRVMREVVQPRRAVGGGDVGPDDYDRAIRNTRHRVVMVNDDEEVEDVLGREFDAWRVFLHPKQRDLAYRPHFNGPAAVSGGPGTGKTVVALHRVKHLTERLPLDGRVLLTSFTNALVRALQRDLALLLDAELLTDVDVVTADKLALDVVRDEHPELGFRSDNDVLGMFANVARKHGLPWPADFLVQEYRHVIMAKGIATVDGYLDPDARQGRSTPLSVEQRRDVWHVVAETRAWMRRTRRLPTLELHAEAARILAQRTEKPYTNVVVDEAQDLHPAQWRTLRAAVPPGPDDLFIAGDNRQRIYDSSVSFAQLGIRIVGRSFPLRVNYRTTTEILTWAGEILRDQPVTELGESAPEPPGLTRSLLTGRPPVLHGAADRGSELAALAAQVRSWLDDGIAPGDICVTTRTRRLREDTVAHLRAVGLPAAVFNPQEHTVDDTEIVRVTTMHGVKGLEFRAVAVTGVTKDALPQLDRVASAALDEGQHAADLAAQRNLLYVACTRAREALFVSWHGEPSPFLPAA</sequence>
<dbReference type="GO" id="GO:0003677">
    <property type="term" value="F:DNA binding"/>
    <property type="evidence" value="ECO:0007669"/>
    <property type="project" value="InterPro"/>
</dbReference>
<dbReference type="GO" id="GO:0005829">
    <property type="term" value="C:cytosol"/>
    <property type="evidence" value="ECO:0007669"/>
    <property type="project" value="TreeGrafter"/>
</dbReference>
<dbReference type="GO" id="GO:0043138">
    <property type="term" value="F:3'-5' DNA helicase activity"/>
    <property type="evidence" value="ECO:0007669"/>
    <property type="project" value="UniProtKB-EC"/>
</dbReference>
<dbReference type="AlphaFoldDB" id="A0A2P8D530"/>
<evidence type="ECO:0000259" key="10">
    <source>
        <dbReference type="PROSITE" id="PS51198"/>
    </source>
</evidence>
<proteinExistence type="predicted"/>
<dbReference type="RefSeq" id="WP_106585329.1">
    <property type="nucleotide sequence ID" value="NZ_PYGA01000018.1"/>
</dbReference>
<dbReference type="PANTHER" id="PTHR11070:SF45">
    <property type="entry name" value="DNA 3'-5' HELICASE"/>
    <property type="match status" value="1"/>
</dbReference>
<protein>
    <recommendedName>
        <fullName evidence="7">DNA 3'-5' helicase</fullName>
        <ecNumber evidence="7">5.6.2.4</ecNumber>
    </recommendedName>
</protein>
<feature type="domain" description="UvrD-like helicase ATP-binding" evidence="10">
    <location>
        <begin position="250"/>
        <end position="521"/>
    </location>
</feature>
<dbReference type="Proteomes" id="UP000240542">
    <property type="component" value="Unassembled WGS sequence"/>
</dbReference>
<dbReference type="EMBL" id="PYGA01000018">
    <property type="protein sequence ID" value="PSK92325.1"/>
    <property type="molecule type" value="Genomic_DNA"/>
</dbReference>
<name>A0A2P8D530_9ACTN</name>
<dbReference type="EC" id="5.6.2.4" evidence="7"/>
<evidence type="ECO:0000256" key="1">
    <source>
        <dbReference type="ARBA" id="ARBA00022741"/>
    </source>
</evidence>
<keyword evidence="3 9" id="KW-0347">Helicase</keyword>
<dbReference type="GO" id="GO:0016887">
    <property type="term" value="F:ATP hydrolysis activity"/>
    <property type="evidence" value="ECO:0007669"/>
    <property type="project" value="RHEA"/>
</dbReference>
<dbReference type="Gene3D" id="3.40.50.300">
    <property type="entry name" value="P-loop containing nucleotide triphosphate hydrolases"/>
    <property type="match status" value="2"/>
</dbReference>
<evidence type="ECO:0000313" key="12">
    <source>
        <dbReference type="Proteomes" id="UP000240542"/>
    </source>
</evidence>
<comment type="caution">
    <text evidence="11">The sequence shown here is derived from an EMBL/GenBank/DDBJ whole genome shotgun (WGS) entry which is preliminary data.</text>
</comment>
<dbReference type="OrthoDB" id="3196525at2"/>
<comment type="catalytic activity">
    <reaction evidence="6">
        <text>Couples ATP hydrolysis with the unwinding of duplex DNA by translocating in the 3'-5' direction.</text>
        <dbReference type="EC" id="5.6.2.4"/>
    </reaction>
</comment>
<evidence type="ECO:0000256" key="2">
    <source>
        <dbReference type="ARBA" id="ARBA00022801"/>
    </source>
</evidence>
<comment type="catalytic activity">
    <reaction evidence="8">
        <text>ATP + H2O = ADP + phosphate + H(+)</text>
        <dbReference type="Rhea" id="RHEA:13065"/>
        <dbReference type="ChEBI" id="CHEBI:15377"/>
        <dbReference type="ChEBI" id="CHEBI:15378"/>
        <dbReference type="ChEBI" id="CHEBI:30616"/>
        <dbReference type="ChEBI" id="CHEBI:43474"/>
        <dbReference type="ChEBI" id="CHEBI:456216"/>
        <dbReference type="EC" id="5.6.2.4"/>
    </reaction>
</comment>
<evidence type="ECO:0000313" key="11">
    <source>
        <dbReference type="EMBL" id="PSK92325.1"/>
    </source>
</evidence>
<evidence type="ECO:0000256" key="3">
    <source>
        <dbReference type="ARBA" id="ARBA00022806"/>
    </source>
</evidence>
<dbReference type="PANTHER" id="PTHR11070">
    <property type="entry name" value="UVRD / RECB / PCRA DNA HELICASE FAMILY MEMBER"/>
    <property type="match status" value="1"/>
</dbReference>
<keyword evidence="2 9" id="KW-0378">Hydrolase</keyword>
<evidence type="ECO:0000256" key="5">
    <source>
        <dbReference type="ARBA" id="ARBA00023235"/>
    </source>
</evidence>
<dbReference type="InterPro" id="IPR014017">
    <property type="entry name" value="DNA_helicase_UvrD-like_C"/>
</dbReference>
<keyword evidence="1 9" id="KW-0547">Nucleotide-binding</keyword>
<dbReference type="InterPro" id="IPR027417">
    <property type="entry name" value="P-loop_NTPase"/>
</dbReference>
<dbReference type="GO" id="GO:0000725">
    <property type="term" value="P:recombinational repair"/>
    <property type="evidence" value="ECO:0007669"/>
    <property type="project" value="TreeGrafter"/>
</dbReference>
<dbReference type="InterPro" id="IPR000212">
    <property type="entry name" value="DNA_helicase_UvrD/REP"/>
</dbReference>